<evidence type="ECO:0000256" key="1">
    <source>
        <dbReference type="ARBA" id="ARBA00004141"/>
    </source>
</evidence>
<feature type="domain" description="TMC" evidence="7">
    <location>
        <begin position="71"/>
        <end position="129"/>
    </location>
</feature>
<protein>
    <recommendedName>
        <fullName evidence="6">Transmembrane channel-like protein</fullName>
    </recommendedName>
</protein>
<sequence length="183" mass="20642">MSQGMERAGVHNVLSTQCLSSPLQVCLYLSVVIPCLAYLQKYTCIDRFIFNSNMDSSTPVVVFSVIATRCVVKPAEFDVARNVLDLINAQTLAWIGVYFSPLLPVVQLIKLFPIFHLKKTSIRSCHPPSSWSRVAQMQTLFISLLFFPCYLGTLALLAYTLWRYTHTLTHSNSKQCRCRSTVA</sequence>
<comment type="caution">
    <text evidence="6">Lacks conserved residue(s) required for the propagation of feature annotation.</text>
</comment>
<evidence type="ECO:0000256" key="5">
    <source>
        <dbReference type="ARBA" id="ARBA00023136"/>
    </source>
</evidence>
<keyword evidence="5 6" id="KW-0472">Membrane</keyword>
<dbReference type="Ensembl" id="ENSHHUT00000005143.1">
    <property type="protein sequence ID" value="ENSHHUP00000004978.1"/>
    <property type="gene ID" value="ENSHHUG00000003095.1"/>
</dbReference>
<keyword evidence="9" id="KW-1185">Reference proteome</keyword>
<dbReference type="InterPro" id="IPR012496">
    <property type="entry name" value="TMC_dom"/>
</dbReference>
<dbReference type="PANTHER" id="PTHR23302">
    <property type="entry name" value="TRANSMEMBRANE CHANNEL-RELATED"/>
    <property type="match status" value="1"/>
</dbReference>
<reference evidence="8" key="3">
    <citation type="submission" date="2025-09" db="UniProtKB">
        <authorList>
            <consortium name="Ensembl"/>
        </authorList>
    </citation>
    <scope>IDENTIFICATION</scope>
</reference>
<name>A0A4W5JJL6_9TELE</name>
<keyword evidence="4 6" id="KW-1133">Transmembrane helix</keyword>
<organism evidence="8 9">
    <name type="scientific">Hucho hucho</name>
    <name type="common">huchen</name>
    <dbReference type="NCBI Taxonomy" id="62062"/>
    <lineage>
        <taxon>Eukaryota</taxon>
        <taxon>Metazoa</taxon>
        <taxon>Chordata</taxon>
        <taxon>Craniata</taxon>
        <taxon>Vertebrata</taxon>
        <taxon>Euteleostomi</taxon>
        <taxon>Actinopterygii</taxon>
        <taxon>Neopterygii</taxon>
        <taxon>Teleostei</taxon>
        <taxon>Protacanthopterygii</taxon>
        <taxon>Salmoniformes</taxon>
        <taxon>Salmonidae</taxon>
        <taxon>Salmoninae</taxon>
        <taxon>Hucho</taxon>
    </lineage>
</organism>
<reference evidence="9" key="1">
    <citation type="submission" date="2018-06" db="EMBL/GenBank/DDBJ databases">
        <title>Genome assembly of Danube salmon.</title>
        <authorList>
            <person name="Macqueen D.J."/>
            <person name="Gundappa M.K."/>
        </authorList>
    </citation>
    <scope>NUCLEOTIDE SEQUENCE [LARGE SCALE GENOMIC DNA]</scope>
</reference>
<dbReference type="Proteomes" id="UP000314982">
    <property type="component" value="Unassembled WGS sequence"/>
</dbReference>
<evidence type="ECO:0000256" key="4">
    <source>
        <dbReference type="ARBA" id="ARBA00022989"/>
    </source>
</evidence>
<dbReference type="STRING" id="62062.ENSHHUP00000004978"/>
<evidence type="ECO:0000256" key="6">
    <source>
        <dbReference type="RuleBase" id="RU310713"/>
    </source>
</evidence>
<evidence type="ECO:0000313" key="8">
    <source>
        <dbReference type="Ensembl" id="ENSHHUP00000004978.1"/>
    </source>
</evidence>
<dbReference type="GO" id="GO:0005886">
    <property type="term" value="C:plasma membrane"/>
    <property type="evidence" value="ECO:0007669"/>
    <property type="project" value="InterPro"/>
</dbReference>
<dbReference type="InterPro" id="IPR038900">
    <property type="entry name" value="TMC"/>
</dbReference>
<comment type="subcellular location">
    <subcellularLocation>
        <location evidence="1 6">Membrane</location>
        <topology evidence="1 6">Multi-pass membrane protein</topology>
    </subcellularLocation>
</comment>
<dbReference type="PANTHER" id="PTHR23302:SF43">
    <property type="entry name" value="TMC DOMAIN-CONTAINING PROTEIN"/>
    <property type="match status" value="1"/>
</dbReference>
<evidence type="ECO:0000256" key="3">
    <source>
        <dbReference type="ARBA" id="ARBA00022692"/>
    </source>
</evidence>
<dbReference type="AlphaFoldDB" id="A0A4W5JJL6"/>
<dbReference type="GO" id="GO:0008381">
    <property type="term" value="F:mechanosensitive monoatomic ion channel activity"/>
    <property type="evidence" value="ECO:0007669"/>
    <property type="project" value="TreeGrafter"/>
</dbReference>
<feature type="transmembrane region" description="Helical" evidence="6">
    <location>
        <begin position="20"/>
        <end position="39"/>
    </location>
</feature>
<dbReference type="Pfam" id="PF07810">
    <property type="entry name" value="TMC"/>
    <property type="match status" value="1"/>
</dbReference>
<accession>A0A4W5JJL6</accession>
<keyword evidence="3 6" id="KW-0812">Transmembrane</keyword>
<reference evidence="8" key="2">
    <citation type="submission" date="2025-08" db="UniProtKB">
        <authorList>
            <consortium name="Ensembl"/>
        </authorList>
    </citation>
    <scope>IDENTIFICATION</scope>
</reference>
<evidence type="ECO:0000256" key="2">
    <source>
        <dbReference type="ARBA" id="ARBA00006510"/>
    </source>
</evidence>
<comment type="similarity">
    <text evidence="2 6">Belongs to the TMC family.</text>
</comment>
<dbReference type="GeneTree" id="ENSGT01050000244894"/>
<evidence type="ECO:0000259" key="7">
    <source>
        <dbReference type="Pfam" id="PF07810"/>
    </source>
</evidence>
<evidence type="ECO:0000313" key="9">
    <source>
        <dbReference type="Proteomes" id="UP000314982"/>
    </source>
</evidence>
<feature type="transmembrane region" description="Helical" evidence="6">
    <location>
        <begin position="140"/>
        <end position="162"/>
    </location>
</feature>
<proteinExistence type="inferred from homology"/>